<dbReference type="WBParaSite" id="TREG1_64650.1">
    <property type="protein sequence ID" value="TREG1_64650.1"/>
    <property type="gene ID" value="TREG1_64650"/>
</dbReference>
<proteinExistence type="predicted"/>
<feature type="compositionally biased region" description="Polar residues" evidence="2">
    <location>
        <begin position="623"/>
        <end position="645"/>
    </location>
</feature>
<organism evidence="4 5">
    <name type="scientific">Trichobilharzia regenti</name>
    <name type="common">Nasal bird schistosome</name>
    <dbReference type="NCBI Taxonomy" id="157069"/>
    <lineage>
        <taxon>Eukaryota</taxon>
        <taxon>Metazoa</taxon>
        <taxon>Spiralia</taxon>
        <taxon>Lophotrochozoa</taxon>
        <taxon>Platyhelminthes</taxon>
        <taxon>Trematoda</taxon>
        <taxon>Digenea</taxon>
        <taxon>Strigeidida</taxon>
        <taxon>Schistosomatoidea</taxon>
        <taxon>Schistosomatidae</taxon>
        <taxon>Trichobilharzia</taxon>
    </lineage>
</organism>
<name>A0AA85K5C7_TRIRE</name>
<dbReference type="SUPFAM" id="SSF49899">
    <property type="entry name" value="Concanavalin A-like lectins/glucanases"/>
    <property type="match status" value="1"/>
</dbReference>
<accession>A0AA85K5C7</accession>
<reference evidence="5" key="2">
    <citation type="submission" date="2023-11" db="UniProtKB">
        <authorList>
            <consortium name="WormBaseParasite"/>
        </authorList>
    </citation>
    <scope>IDENTIFICATION</scope>
</reference>
<evidence type="ECO:0000256" key="2">
    <source>
        <dbReference type="SAM" id="MobiDB-lite"/>
    </source>
</evidence>
<keyword evidence="1" id="KW-0430">Lectin</keyword>
<keyword evidence="4" id="KW-1185">Reference proteome</keyword>
<evidence type="ECO:0000313" key="4">
    <source>
        <dbReference type="Proteomes" id="UP000050795"/>
    </source>
</evidence>
<feature type="compositionally biased region" description="Basic and acidic residues" evidence="2">
    <location>
        <begin position="695"/>
        <end position="705"/>
    </location>
</feature>
<dbReference type="GO" id="GO:0030246">
    <property type="term" value="F:carbohydrate binding"/>
    <property type="evidence" value="ECO:0007669"/>
    <property type="project" value="UniProtKB-KW"/>
</dbReference>
<feature type="region of interest" description="Disordered" evidence="2">
    <location>
        <begin position="660"/>
        <end position="780"/>
    </location>
</feature>
<feature type="compositionally biased region" description="Low complexity" evidence="2">
    <location>
        <begin position="755"/>
        <end position="769"/>
    </location>
</feature>
<dbReference type="AlphaFoldDB" id="A0AA85K5C7"/>
<dbReference type="Proteomes" id="UP000050795">
    <property type="component" value="Unassembled WGS sequence"/>
</dbReference>
<dbReference type="Gene3D" id="2.60.120.200">
    <property type="match status" value="1"/>
</dbReference>
<feature type="domain" description="Galectin" evidence="3">
    <location>
        <begin position="3"/>
        <end position="151"/>
    </location>
</feature>
<feature type="compositionally biased region" description="Polar residues" evidence="2">
    <location>
        <begin position="673"/>
        <end position="690"/>
    </location>
</feature>
<feature type="region of interest" description="Disordered" evidence="2">
    <location>
        <begin position="619"/>
        <end position="645"/>
    </location>
</feature>
<feature type="compositionally biased region" description="Basic and acidic residues" evidence="2">
    <location>
        <begin position="741"/>
        <end position="752"/>
    </location>
</feature>
<reference evidence="4" key="1">
    <citation type="submission" date="2022-06" db="EMBL/GenBank/DDBJ databases">
        <authorList>
            <person name="Berger JAMES D."/>
            <person name="Berger JAMES D."/>
        </authorList>
    </citation>
    <scope>NUCLEOTIDE SEQUENCE [LARGE SCALE GENOMIC DNA]</scope>
</reference>
<dbReference type="PROSITE" id="PS51304">
    <property type="entry name" value="GALECTIN"/>
    <property type="match status" value="1"/>
</dbReference>
<feature type="region of interest" description="Disordered" evidence="2">
    <location>
        <begin position="195"/>
        <end position="230"/>
    </location>
</feature>
<dbReference type="SMART" id="SM00908">
    <property type="entry name" value="Gal-bind_lectin"/>
    <property type="match status" value="1"/>
</dbReference>
<sequence length="1038" mass="115773">MKFEFSLPSTLQYGDCIEVNGKVGKEKFSMDLISDYLAIDPGSFNDQNRTDESELPIVETQPLQISIETTGSWDINANSPETSTTSHGSSAKRFGFRVDEDFVCRVVIKTEYYVVYLNDMMLSNSEHLVPVGSINGFTIDGDSIITTILFGDLSAIQKYNSKHNTKLIHLNTPKIIECRLTSDEVLATVLHNDNDEYSKMDEDGNKHEGDGGKTDDDVENSNKINSGDEVDFNNCQEIHYTKKSTLLEQNIQQDQKNQQKYTEDIKSKTTNQHNWTFAKTNNIQHLQDSNHLTRASSYQLVFDTDSDTNEEENGGIDEENGISSSLKTDINLSLFKQIRAKSIQNLFTQHENLENLLRIIQKHEQINVSGSCNADTLDQCSMVSISNKSLPEYRDSAEMMNSSGQLSRNYSSSQQLELVREEYELNDNIDGNNGRIDKTHKNINFKEQEATELHVLNESNSKRTLHPVELLSNLVKSITELTEEKSEISENTGIACEKQILNIDCLNNPPPEEESASPKSTTFKQVDSAIIESKIPVLRNGLSNTLNDNSKDFRSKPFKSACKGRFQSRETHSYPDYCMPSKYTNTTNKQSVIDSRIPKPRSISSGVVHQQNKQLVNGKVNCRPTSNSKPSTPLTSPRHISNKTSVNSIVKSKIKNGLGENAVYKNGNDENHSVVNKKSSRNSPKDTTPVNGYKCGREINKRRSFEQSPIKSGSLSPSSCSSLSSSMISSPSPTKPSITSDRFESDKAKPREGQTAPTNSTTTSPSLTNGHSKPLENPISNDNLQKVILNQTKVNQQCNLISQWNVTSTTKLKERDPITLSNGLHNHHSIPLSHQPLCENKHILNNVNNITSNNHNSKTDILKSDVKQDKELTNEQSVFNVQSNNYTDCLNDTKKQSNENGGGKSNLTPEVDGIKKDTMNCYAKITQNGFTNGNNTDNSVSNHGDIQLNLKENDYLNSLPDNKLLSTSISLSPSASSQSATSLSMTSPLDTLTTSMTSITTDSIKNGFQHEKMKNSTKFIQSPKKWLTHRQIINTKEQ</sequence>
<protein>
    <recommendedName>
        <fullName evidence="3">Galectin domain-containing protein</fullName>
    </recommendedName>
</protein>
<evidence type="ECO:0000256" key="1">
    <source>
        <dbReference type="ARBA" id="ARBA00022734"/>
    </source>
</evidence>
<evidence type="ECO:0000313" key="5">
    <source>
        <dbReference type="WBParaSite" id="TREG1_64650.1"/>
    </source>
</evidence>
<dbReference type="InterPro" id="IPR001079">
    <property type="entry name" value="Galectin_CRD"/>
</dbReference>
<feature type="compositionally biased region" description="Low complexity" evidence="2">
    <location>
        <begin position="708"/>
        <end position="740"/>
    </location>
</feature>
<feature type="compositionally biased region" description="Basic and acidic residues" evidence="2">
    <location>
        <begin position="195"/>
        <end position="215"/>
    </location>
</feature>
<evidence type="ECO:0000259" key="3">
    <source>
        <dbReference type="PROSITE" id="PS51304"/>
    </source>
</evidence>
<dbReference type="InterPro" id="IPR013320">
    <property type="entry name" value="ConA-like_dom_sf"/>
</dbReference>